<dbReference type="SUPFAM" id="SSF47413">
    <property type="entry name" value="lambda repressor-like DNA-binding domains"/>
    <property type="match status" value="1"/>
</dbReference>
<accession>A0A397RVR2</accession>
<sequence>MKGQLEQKDIARFLKELRVTKGLTQQELADLLFCDIRQIRRYETNGTERLSVINLYASVFNISALGILTASAKGAFWFFIKAIGHFHSSRLIFKDGILFVS</sequence>
<keyword evidence="1" id="KW-0472">Membrane</keyword>
<dbReference type="PROSITE" id="PS50943">
    <property type="entry name" value="HTH_CROC1"/>
    <property type="match status" value="1"/>
</dbReference>
<comment type="caution">
    <text evidence="3">The sequence shown here is derived from an EMBL/GenBank/DDBJ whole genome shotgun (WGS) entry which is preliminary data.</text>
</comment>
<dbReference type="Gene3D" id="1.10.260.40">
    <property type="entry name" value="lambda repressor-like DNA-binding domains"/>
    <property type="match status" value="1"/>
</dbReference>
<gene>
    <name evidence="3" type="ORF">EI71_00221</name>
</gene>
<evidence type="ECO:0000256" key="1">
    <source>
        <dbReference type="SAM" id="Phobius"/>
    </source>
</evidence>
<dbReference type="Proteomes" id="UP000266506">
    <property type="component" value="Unassembled WGS sequence"/>
</dbReference>
<dbReference type="InParanoid" id="A0A397RVR2"/>
<dbReference type="GO" id="GO:0003677">
    <property type="term" value="F:DNA binding"/>
    <property type="evidence" value="ECO:0007669"/>
    <property type="project" value="InterPro"/>
</dbReference>
<evidence type="ECO:0000313" key="4">
    <source>
        <dbReference type="Proteomes" id="UP000266506"/>
    </source>
</evidence>
<dbReference type="EMBL" id="QXEV01000002">
    <property type="protein sequence ID" value="RIA78273.1"/>
    <property type="molecule type" value="Genomic_DNA"/>
</dbReference>
<dbReference type="SMART" id="SM00530">
    <property type="entry name" value="HTH_XRE"/>
    <property type="match status" value="1"/>
</dbReference>
<dbReference type="AlphaFoldDB" id="A0A397RVR2"/>
<keyword evidence="1" id="KW-0812">Transmembrane</keyword>
<protein>
    <submittedName>
        <fullName evidence="3">Helix-turn-helix protein</fullName>
    </submittedName>
</protein>
<proteinExistence type="predicted"/>
<organism evidence="3 4">
    <name type="scientific">Anaeroplasma bactoclasticum</name>
    <dbReference type="NCBI Taxonomy" id="2088"/>
    <lineage>
        <taxon>Bacteria</taxon>
        <taxon>Bacillati</taxon>
        <taxon>Mycoplasmatota</taxon>
        <taxon>Mollicutes</taxon>
        <taxon>Anaeroplasmatales</taxon>
        <taxon>Anaeroplasmataceae</taxon>
        <taxon>Anaeroplasma</taxon>
    </lineage>
</organism>
<dbReference type="OrthoDB" id="1357763at2"/>
<keyword evidence="4" id="KW-1185">Reference proteome</keyword>
<reference evidence="3 4" key="1">
    <citation type="submission" date="2018-08" db="EMBL/GenBank/DDBJ databases">
        <title>Genomic Encyclopedia of Archaeal and Bacterial Type Strains, Phase II (KMG-II): from individual species to whole genera.</title>
        <authorList>
            <person name="Goeker M."/>
        </authorList>
    </citation>
    <scope>NUCLEOTIDE SEQUENCE [LARGE SCALE GENOMIC DNA]</scope>
    <source>
        <strain evidence="3 4">ATCC 27112</strain>
    </source>
</reference>
<dbReference type="Pfam" id="PF01381">
    <property type="entry name" value="HTH_3"/>
    <property type="match status" value="1"/>
</dbReference>
<evidence type="ECO:0000259" key="2">
    <source>
        <dbReference type="PROSITE" id="PS50943"/>
    </source>
</evidence>
<dbReference type="InterPro" id="IPR010982">
    <property type="entry name" value="Lambda_DNA-bd_dom_sf"/>
</dbReference>
<feature type="domain" description="HTH cro/C1-type" evidence="2">
    <location>
        <begin position="14"/>
        <end position="67"/>
    </location>
</feature>
<dbReference type="CDD" id="cd00093">
    <property type="entry name" value="HTH_XRE"/>
    <property type="match status" value="1"/>
</dbReference>
<evidence type="ECO:0000313" key="3">
    <source>
        <dbReference type="EMBL" id="RIA78273.1"/>
    </source>
</evidence>
<feature type="transmembrane region" description="Helical" evidence="1">
    <location>
        <begin position="55"/>
        <end position="80"/>
    </location>
</feature>
<name>A0A397RVR2_9MOLU</name>
<keyword evidence="1" id="KW-1133">Transmembrane helix</keyword>
<dbReference type="InterPro" id="IPR001387">
    <property type="entry name" value="Cro/C1-type_HTH"/>
</dbReference>